<protein>
    <submittedName>
        <fullName evidence="6">TetR/AcrR family transcriptional regulator</fullName>
    </submittedName>
</protein>
<dbReference type="PANTHER" id="PTHR30055">
    <property type="entry name" value="HTH-TYPE TRANSCRIPTIONAL REGULATOR RUTR"/>
    <property type="match status" value="1"/>
</dbReference>
<dbReference type="Pfam" id="PF00440">
    <property type="entry name" value="TetR_N"/>
    <property type="match status" value="1"/>
</dbReference>
<evidence type="ECO:0000256" key="2">
    <source>
        <dbReference type="ARBA" id="ARBA00023125"/>
    </source>
</evidence>
<gene>
    <name evidence="6" type="ORF">N8I74_09060</name>
</gene>
<feature type="domain" description="HTH tetR-type" evidence="5">
    <location>
        <begin position="12"/>
        <end position="72"/>
    </location>
</feature>
<proteinExistence type="predicted"/>
<reference evidence="6" key="1">
    <citation type="submission" date="2022-10" db="EMBL/GenBank/DDBJ databases">
        <title>Chitiniphilus purpureus sp. nov., a novel chitin-degrading bacterium isolated from crawfish pond sediment.</title>
        <authorList>
            <person name="Li K."/>
        </authorList>
    </citation>
    <scope>NUCLEOTIDE SEQUENCE</scope>
    <source>
        <strain evidence="6">CD1</strain>
    </source>
</reference>
<evidence type="ECO:0000313" key="7">
    <source>
        <dbReference type="Proteomes" id="UP001061302"/>
    </source>
</evidence>
<dbReference type="SUPFAM" id="SSF46689">
    <property type="entry name" value="Homeodomain-like"/>
    <property type="match status" value="1"/>
</dbReference>
<dbReference type="Proteomes" id="UP001061302">
    <property type="component" value="Chromosome"/>
</dbReference>
<dbReference type="InterPro" id="IPR009057">
    <property type="entry name" value="Homeodomain-like_sf"/>
</dbReference>
<dbReference type="PROSITE" id="PS50977">
    <property type="entry name" value="HTH_TETR_2"/>
    <property type="match status" value="1"/>
</dbReference>
<keyword evidence="3" id="KW-0804">Transcription</keyword>
<evidence type="ECO:0000313" key="6">
    <source>
        <dbReference type="EMBL" id="UXY17138.1"/>
    </source>
</evidence>
<evidence type="ECO:0000256" key="4">
    <source>
        <dbReference type="PROSITE-ProRule" id="PRU00335"/>
    </source>
</evidence>
<keyword evidence="1" id="KW-0805">Transcription regulation</keyword>
<evidence type="ECO:0000259" key="5">
    <source>
        <dbReference type="PROSITE" id="PS50977"/>
    </source>
</evidence>
<accession>A0ABY6DTS9</accession>
<dbReference type="InterPro" id="IPR050109">
    <property type="entry name" value="HTH-type_TetR-like_transc_reg"/>
</dbReference>
<sequence length="246" mass="27760">MTTAQRKQRELAQRDDMLLDQAQELLEESGFSNLTLDKLAARTEFSKGTIYNHFSSKEDLLTALCIRGLQIQLAMYLKAVEFPGNSREKVIGLHYAYNLYARIHPTLFMCVLSGLAPHVIEKTSAKRMEERRFFEGKVTAVLDRLVQQALESGHIASPLACDAATVAFANWAVGFGTTALLQSAKRATSIERLDSNAVLRRNVDFVLDGLLWHPLSHAWDYEATWLRLSDYFDEQALLGSRLLPRV</sequence>
<dbReference type="InterPro" id="IPR001647">
    <property type="entry name" value="HTH_TetR"/>
</dbReference>
<organism evidence="6 7">
    <name type="scientific">Chitiniphilus purpureus</name>
    <dbReference type="NCBI Taxonomy" id="2981137"/>
    <lineage>
        <taxon>Bacteria</taxon>
        <taxon>Pseudomonadati</taxon>
        <taxon>Pseudomonadota</taxon>
        <taxon>Betaproteobacteria</taxon>
        <taxon>Neisseriales</taxon>
        <taxon>Chitinibacteraceae</taxon>
        <taxon>Chitiniphilus</taxon>
    </lineage>
</organism>
<keyword evidence="2 4" id="KW-0238">DNA-binding</keyword>
<name>A0ABY6DTS9_9NEIS</name>
<dbReference type="Gene3D" id="1.10.357.10">
    <property type="entry name" value="Tetracycline Repressor, domain 2"/>
    <property type="match status" value="1"/>
</dbReference>
<evidence type="ECO:0000256" key="1">
    <source>
        <dbReference type="ARBA" id="ARBA00023015"/>
    </source>
</evidence>
<dbReference type="Gene3D" id="1.10.10.60">
    <property type="entry name" value="Homeodomain-like"/>
    <property type="match status" value="1"/>
</dbReference>
<feature type="DNA-binding region" description="H-T-H motif" evidence="4">
    <location>
        <begin position="35"/>
        <end position="54"/>
    </location>
</feature>
<dbReference type="PANTHER" id="PTHR30055:SF234">
    <property type="entry name" value="HTH-TYPE TRANSCRIPTIONAL REGULATOR BETI"/>
    <property type="match status" value="1"/>
</dbReference>
<dbReference type="EMBL" id="CP106753">
    <property type="protein sequence ID" value="UXY17138.1"/>
    <property type="molecule type" value="Genomic_DNA"/>
</dbReference>
<dbReference type="RefSeq" id="WP_263126568.1">
    <property type="nucleotide sequence ID" value="NZ_CP106753.1"/>
</dbReference>
<keyword evidence="7" id="KW-1185">Reference proteome</keyword>
<dbReference type="PRINTS" id="PR00455">
    <property type="entry name" value="HTHTETR"/>
</dbReference>
<evidence type="ECO:0000256" key="3">
    <source>
        <dbReference type="ARBA" id="ARBA00023163"/>
    </source>
</evidence>